<dbReference type="Proteomes" id="UP000765509">
    <property type="component" value="Unassembled WGS sequence"/>
</dbReference>
<keyword evidence="2" id="KW-0732">Signal</keyword>
<feature type="region of interest" description="Disordered" evidence="1">
    <location>
        <begin position="246"/>
        <end position="270"/>
    </location>
</feature>
<feature type="chain" id="PRO_5040473882" evidence="2">
    <location>
        <begin position="17"/>
        <end position="644"/>
    </location>
</feature>
<dbReference type="AlphaFoldDB" id="A0A9Q3E6J5"/>
<feature type="compositionally biased region" description="Polar residues" evidence="1">
    <location>
        <begin position="431"/>
        <end position="441"/>
    </location>
</feature>
<evidence type="ECO:0000313" key="4">
    <source>
        <dbReference type="Proteomes" id="UP000765509"/>
    </source>
</evidence>
<reference evidence="3" key="1">
    <citation type="submission" date="2021-03" db="EMBL/GenBank/DDBJ databases">
        <title>Draft genome sequence of rust myrtle Austropuccinia psidii MF-1, a brazilian biotype.</title>
        <authorList>
            <person name="Quecine M.C."/>
            <person name="Pachon D.M.R."/>
            <person name="Bonatelli M.L."/>
            <person name="Correr F.H."/>
            <person name="Franceschini L.M."/>
            <person name="Leite T.F."/>
            <person name="Margarido G.R.A."/>
            <person name="Almeida C.A."/>
            <person name="Ferrarezi J.A."/>
            <person name="Labate C.A."/>
        </authorList>
    </citation>
    <scope>NUCLEOTIDE SEQUENCE</scope>
    <source>
        <strain evidence="3">MF-1</strain>
    </source>
</reference>
<comment type="caution">
    <text evidence="3">The sequence shown here is derived from an EMBL/GenBank/DDBJ whole genome shotgun (WGS) entry which is preliminary data.</text>
</comment>
<feature type="compositionally biased region" description="Low complexity" evidence="1">
    <location>
        <begin position="481"/>
        <end position="502"/>
    </location>
</feature>
<feature type="compositionally biased region" description="Basic and acidic residues" evidence="1">
    <location>
        <begin position="419"/>
        <end position="430"/>
    </location>
</feature>
<gene>
    <name evidence="3" type="ORF">O181_051892</name>
</gene>
<keyword evidence="4" id="KW-1185">Reference proteome</keyword>
<accession>A0A9Q3E6J5</accession>
<evidence type="ECO:0000256" key="1">
    <source>
        <dbReference type="SAM" id="MobiDB-lite"/>
    </source>
</evidence>
<feature type="compositionally biased region" description="Acidic residues" evidence="1">
    <location>
        <begin position="402"/>
        <end position="418"/>
    </location>
</feature>
<organism evidence="3 4">
    <name type="scientific">Austropuccinia psidii MF-1</name>
    <dbReference type="NCBI Taxonomy" id="1389203"/>
    <lineage>
        <taxon>Eukaryota</taxon>
        <taxon>Fungi</taxon>
        <taxon>Dikarya</taxon>
        <taxon>Basidiomycota</taxon>
        <taxon>Pucciniomycotina</taxon>
        <taxon>Pucciniomycetes</taxon>
        <taxon>Pucciniales</taxon>
        <taxon>Sphaerophragmiaceae</taxon>
        <taxon>Austropuccinia</taxon>
    </lineage>
</organism>
<protein>
    <submittedName>
        <fullName evidence="3">Uncharacterized protein</fullName>
    </submittedName>
</protein>
<feature type="region of interest" description="Disordered" evidence="1">
    <location>
        <begin position="621"/>
        <end position="644"/>
    </location>
</feature>
<feature type="compositionally biased region" description="Low complexity" evidence="1">
    <location>
        <begin position="253"/>
        <end position="269"/>
    </location>
</feature>
<feature type="compositionally biased region" description="Low complexity" evidence="1">
    <location>
        <begin position="446"/>
        <end position="462"/>
    </location>
</feature>
<dbReference type="EMBL" id="AVOT02022643">
    <property type="protein sequence ID" value="MBW0512177.1"/>
    <property type="molecule type" value="Genomic_DNA"/>
</dbReference>
<feature type="signal peptide" evidence="2">
    <location>
        <begin position="1"/>
        <end position="16"/>
    </location>
</feature>
<sequence length="644" mass="69150">MKTFLFFSLPLCFLEARELWPGDIAFDGLHHRLTRRRFSQESLSNITKLNQLKDCPEKSCKFSSFVLPQQLNKSVPFSAGGGIAPLLALKPPCDQQDHADAIIDAAKDMSNGIGSQESRKQMIQIAIEYRQAEKNTKPIYWPQVTGRNSVYCLKAPKNSELDGLVQAQDPANDHLLFFDPAVKTNDSTVILGKAPKGAISSVKLSSAGAGTGDGKAVPGVNNEQSSLENVNLKPVTAFNHAQVGVNDTAGMKNSSPNPQPSSAPTQPTPDMRLEFGSGFEGREAKDLAYQPLDSAMHTHTAALIFPTLICFNPVALDMCNELLNICGLKQGDPRFDQCKTLSSGIGKALRDGGAADRWNAAFGFTTTYAKNMATGHGTGGMGEVPIGSGPDIKDTSLSKSDSEEEEDCEEELPDTDDEYSGKSKDQKNSENLKGTESNNLTPPVDPKNMTSMNNNPNNNLTPPVDPKNMTSMTNNNPTYQSTPNNGSGMMGNPAGMMNNGNGTTGDWENIQITVSETDKCKDMRLEFGSGFKGREAKDLAYQPLDSAMHTHTAALNIKILTEYMCDELLNNCGLKQGDPRFDQCKAVSSGIGKALRDGGAADKWNARFGYTTTYAKDMATGHGTGGMGDAPIGSGPDSKGTKNS</sequence>
<name>A0A9Q3E6J5_9BASI</name>
<feature type="region of interest" description="Disordered" evidence="1">
    <location>
        <begin position="379"/>
        <end position="502"/>
    </location>
</feature>
<proteinExistence type="predicted"/>
<dbReference type="OrthoDB" id="2507450at2759"/>
<evidence type="ECO:0000256" key="2">
    <source>
        <dbReference type="SAM" id="SignalP"/>
    </source>
</evidence>
<evidence type="ECO:0000313" key="3">
    <source>
        <dbReference type="EMBL" id="MBW0512177.1"/>
    </source>
</evidence>
<feature type="compositionally biased region" description="Polar residues" evidence="1">
    <location>
        <begin position="468"/>
        <end position="480"/>
    </location>
</feature>